<keyword evidence="4" id="KW-1185">Reference proteome</keyword>
<dbReference type="InterPro" id="IPR025164">
    <property type="entry name" value="Toastrack_DUF4097"/>
</dbReference>
<reference evidence="2 4" key="1">
    <citation type="submission" date="2014-08" db="EMBL/GenBank/DDBJ databases">
        <authorList>
            <person name="Sisinthy S."/>
        </authorList>
    </citation>
    <scope>NUCLEOTIDE SEQUENCE [LARGE SCALE GENOMIC DNA]</scope>
    <source>
        <strain evidence="2 4">RuG17</strain>
    </source>
</reference>
<dbReference type="EMBL" id="JACHBQ010000001">
    <property type="protein sequence ID" value="MBB5640359.1"/>
    <property type="molecule type" value="Genomic_DNA"/>
</dbReference>
<reference evidence="3 5" key="2">
    <citation type="submission" date="2020-08" db="EMBL/GenBank/DDBJ databases">
        <title>Sequencing the genomes of 1000 actinobacteria strains.</title>
        <authorList>
            <person name="Klenk H.-P."/>
        </authorList>
    </citation>
    <scope>NUCLEOTIDE SEQUENCE [LARGE SCALE GENOMIC DNA]</scope>
    <source>
        <strain evidence="3 5">DSM 21065</strain>
    </source>
</reference>
<organism evidence="2 4">
    <name type="scientific">Cryobacterium roopkundense</name>
    <dbReference type="NCBI Taxonomy" id="1001240"/>
    <lineage>
        <taxon>Bacteria</taxon>
        <taxon>Bacillati</taxon>
        <taxon>Actinomycetota</taxon>
        <taxon>Actinomycetes</taxon>
        <taxon>Micrococcales</taxon>
        <taxon>Microbacteriaceae</taxon>
        <taxon>Cryobacterium</taxon>
    </lineage>
</organism>
<accession>A0A099JLM9</accession>
<dbReference type="EMBL" id="JPXF01000019">
    <property type="protein sequence ID" value="KGJ79030.1"/>
    <property type="molecule type" value="Genomic_DNA"/>
</dbReference>
<evidence type="ECO:0000259" key="1">
    <source>
        <dbReference type="Pfam" id="PF13349"/>
    </source>
</evidence>
<name>A0A099JLM9_9MICO</name>
<evidence type="ECO:0000313" key="5">
    <source>
        <dbReference type="Proteomes" id="UP000561726"/>
    </source>
</evidence>
<evidence type="ECO:0000313" key="4">
    <source>
        <dbReference type="Proteomes" id="UP000029864"/>
    </source>
</evidence>
<feature type="domain" description="DUF4097" evidence="1">
    <location>
        <begin position="12"/>
        <end position="227"/>
    </location>
</feature>
<evidence type="ECO:0000313" key="3">
    <source>
        <dbReference type="EMBL" id="MBB5640359.1"/>
    </source>
</evidence>
<proteinExistence type="predicted"/>
<dbReference type="Proteomes" id="UP000561726">
    <property type="component" value="Unassembled WGS sequence"/>
</dbReference>
<dbReference type="RefSeq" id="WP_035835900.1">
    <property type="nucleotide sequence ID" value="NZ_JACHBQ010000001.1"/>
</dbReference>
<comment type="caution">
    <text evidence="2">The sequence shown here is derived from an EMBL/GenBank/DDBJ whole genome shotgun (WGS) entry which is preliminary data.</text>
</comment>
<gene>
    <name evidence="3" type="ORF">BJ997_000907</name>
    <name evidence="2" type="ORF">GY21_06485</name>
</gene>
<evidence type="ECO:0000313" key="2">
    <source>
        <dbReference type="EMBL" id="KGJ79030.1"/>
    </source>
</evidence>
<dbReference type="AlphaFoldDB" id="A0A099JLM9"/>
<dbReference type="eggNOG" id="COG3595">
    <property type="taxonomic scope" value="Bacteria"/>
</dbReference>
<protein>
    <submittedName>
        <fullName evidence="3">DUF4097 and DUF4098 domain-containing protein YvlB</fullName>
    </submittedName>
</protein>
<dbReference type="OrthoDB" id="3252095at2"/>
<dbReference type="Proteomes" id="UP000029864">
    <property type="component" value="Unassembled WGS sequence"/>
</dbReference>
<sequence>MPTFTTPAPIELAINLQVGGIEVVAGDRADTVVTVSATNPTKAVDRRGAEDTRVDFDGRRLTVVGPKPRMSWFGPTESVDVKIELPAASRLTAEIAVGAVRTVGTLGATRIKSSMGPVDIDATGDLWLRAGHGNATVGIAAGAIEITADHGQIRVATVTGDAILKASHGSIMVGECSGDLDAKLSYGDLEITKALASVSAKTAYGSIQLREISGGSVQVESGFGQVAIGVKPGVPAWLDLASKDGHVRNELAGDNAPESSEQTVAVRARTQYGNISIQRAR</sequence>
<dbReference type="Pfam" id="PF13349">
    <property type="entry name" value="DUF4097"/>
    <property type="match status" value="1"/>
</dbReference>
<dbReference type="STRING" id="1001240.GY21_06485"/>